<sequence>MRRNYEPSHPEMDVENLDDSLNYVDKLSVGDRTSKSQLVDVHRKKLVHPYPKFETKANMEEYYSDKIANLDVSDLQARRISHRLWRLSSLENLNLSHNNLKHISAKIQDLKLLHVLNLSYNQLRKLPSGLHHNISLHTINASHNLISSVSWAVWTLVNLSNLDLSHNELKIFTIPVCPTTVESSNETCNLEISKLSCNKLTGFPRLQSSFCKLRILDLSNNEITDLQDEVLLSLCALEELNLACNMLTTLPQPK</sequence>
<protein>
    <submittedName>
        <fullName evidence="3">Uncharacterized protein</fullName>
    </submittedName>
</protein>
<dbReference type="PRINTS" id="PR00019">
    <property type="entry name" value="LEURICHRPT"/>
</dbReference>
<reference evidence="3 4" key="1">
    <citation type="submission" date="2012-05" db="EMBL/GenBank/DDBJ databases">
        <title>Recombination and specialization in a pathogen metapopulation.</title>
        <authorList>
            <person name="Gardiner A."/>
            <person name="Kemen E."/>
            <person name="Schultz-Larsen T."/>
            <person name="MacLean D."/>
            <person name="Van Oosterhout C."/>
            <person name="Jones J.D.G."/>
        </authorList>
    </citation>
    <scope>NUCLEOTIDE SEQUENCE [LARGE SCALE GENOMIC DNA]</scope>
    <source>
        <strain evidence="3 4">Ac Nc2</strain>
    </source>
</reference>
<dbReference type="PANTHER" id="PTHR48051:SF1">
    <property type="entry name" value="RAS SUPPRESSOR PROTEIN 1"/>
    <property type="match status" value="1"/>
</dbReference>
<proteinExistence type="predicted"/>
<dbReference type="InterPro" id="IPR003591">
    <property type="entry name" value="Leu-rich_rpt_typical-subtyp"/>
</dbReference>
<keyword evidence="4" id="KW-1185">Reference proteome</keyword>
<dbReference type="Proteomes" id="UP000053237">
    <property type="component" value="Unassembled WGS sequence"/>
</dbReference>
<dbReference type="AlphaFoldDB" id="A0A024FXN2"/>
<name>A0A024FXN2_9STRA</name>
<evidence type="ECO:0000313" key="3">
    <source>
        <dbReference type="EMBL" id="CCI11414.1"/>
    </source>
</evidence>
<dbReference type="EMBL" id="CAIX01001015">
    <property type="protein sequence ID" value="CCI11414.1"/>
    <property type="molecule type" value="Genomic_DNA"/>
</dbReference>
<dbReference type="STRING" id="65357.A0A024FXN2"/>
<evidence type="ECO:0000313" key="4">
    <source>
        <dbReference type="Proteomes" id="UP000053237"/>
    </source>
</evidence>
<dbReference type="PROSITE" id="PS51450">
    <property type="entry name" value="LRR"/>
    <property type="match status" value="3"/>
</dbReference>
<dbReference type="InterPro" id="IPR032675">
    <property type="entry name" value="LRR_dom_sf"/>
</dbReference>
<evidence type="ECO:0000256" key="2">
    <source>
        <dbReference type="ARBA" id="ARBA00022737"/>
    </source>
</evidence>
<keyword evidence="2" id="KW-0677">Repeat</keyword>
<dbReference type="PANTHER" id="PTHR48051">
    <property type="match status" value="1"/>
</dbReference>
<dbReference type="Pfam" id="PF13855">
    <property type="entry name" value="LRR_8"/>
    <property type="match status" value="1"/>
</dbReference>
<comment type="caution">
    <text evidence="3">The sequence shown here is derived from an EMBL/GenBank/DDBJ whole genome shotgun (WGS) entry which is preliminary data.</text>
</comment>
<dbReference type="InterPro" id="IPR001611">
    <property type="entry name" value="Leu-rich_rpt"/>
</dbReference>
<keyword evidence="1" id="KW-0433">Leucine-rich repeat</keyword>
<dbReference type="InParanoid" id="A0A024FXN2"/>
<evidence type="ECO:0000256" key="1">
    <source>
        <dbReference type="ARBA" id="ARBA00022614"/>
    </source>
</evidence>
<dbReference type="SUPFAM" id="SSF52058">
    <property type="entry name" value="L domain-like"/>
    <property type="match status" value="1"/>
</dbReference>
<accession>A0A024FXN2</accession>
<dbReference type="InterPro" id="IPR050216">
    <property type="entry name" value="LRR_domain-containing"/>
</dbReference>
<dbReference type="SMART" id="SM00369">
    <property type="entry name" value="LRR_TYP"/>
    <property type="match status" value="5"/>
</dbReference>
<gene>
    <name evidence="3" type="ORF">BN9_128820</name>
</gene>
<dbReference type="Pfam" id="PF00560">
    <property type="entry name" value="LRR_1"/>
    <property type="match status" value="2"/>
</dbReference>
<dbReference type="Gene3D" id="3.80.10.10">
    <property type="entry name" value="Ribonuclease Inhibitor"/>
    <property type="match status" value="2"/>
</dbReference>
<organism evidence="3 4">
    <name type="scientific">Albugo candida</name>
    <dbReference type="NCBI Taxonomy" id="65357"/>
    <lineage>
        <taxon>Eukaryota</taxon>
        <taxon>Sar</taxon>
        <taxon>Stramenopiles</taxon>
        <taxon>Oomycota</taxon>
        <taxon>Peronosporomycetes</taxon>
        <taxon>Albuginales</taxon>
        <taxon>Albuginaceae</taxon>
        <taxon>Albugo</taxon>
    </lineage>
</organism>
<dbReference type="GO" id="GO:0005737">
    <property type="term" value="C:cytoplasm"/>
    <property type="evidence" value="ECO:0007669"/>
    <property type="project" value="TreeGrafter"/>
</dbReference>
<dbReference type="OrthoDB" id="676979at2759"/>